<dbReference type="InterPro" id="IPR012878">
    <property type="entry name" value="Beta-AFase-like_GH127_cat"/>
</dbReference>
<dbReference type="Pfam" id="PF20736">
    <property type="entry name" value="Glyco_hydro127M"/>
    <property type="match status" value="1"/>
</dbReference>
<dbReference type="EC" id="3.2.1.185" evidence="4"/>
<dbReference type="SUPFAM" id="SSF48208">
    <property type="entry name" value="Six-hairpin glycosidases"/>
    <property type="match status" value="1"/>
</dbReference>
<evidence type="ECO:0000313" key="5">
    <source>
        <dbReference type="Proteomes" id="UP000316476"/>
    </source>
</evidence>
<evidence type="ECO:0000259" key="2">
    <source>
        <dbReference type="Pfam" id="PF20736"/>
    </source>
</evidence>
<name>A0A5C6FNB3_9PLAN</name>
<dbReference type="InterPro" id="IPR008928">
    <property type="entry name" value="6-hairpin_glycosidase_sf"/>
</dbReference>
<feature type="domain" description="Non-reducing end beta-L-arabinofuranosidase-like GH127 catalytic" evidence="1">
    <location>
        <begin position="76"/>
        <end position="480"/>
    </location>
</feature>
<dbReference type="OrthoDB" id="9757939at2"/>
<comment type="caution">
    <text evidence="4">The sequence shown here is derived from an EMBL/GenBank/DDBJ whole genome shotgun (WGS) entry which is preliminary data.</text>
</comment>
<reference evidence="4 5" key="1">
    <citation type="submission" date="2019-02" db="EMBL/GenBank/DDBJ databases">
        <title>Deep-cultivation of Planctomycetes and their phenomic and genomic characterization uncovers novel biology.</title>
        <authorList>
            <person name="Wiegand S."/>
            <person name="Jogler M."/>
            <person name="Boedeker C."/>
            <person name="Pinto D."/>
            <person name="Vollmers J."/>
            <person name="Rivas-Marin E."/>
            <person name="Kohn T."/>
            <person name="Peeters S.H."/>
            <person name="Heuer A."/>
            <person name="Rast P."/>
            <person name="Oberbeckmann S."/>
            <person name="Bunk B."/>
            <person name="Jeske O."/>
            <person name="Meyerdierks A."/>
            <person name="Storesund J.E."/>
            <person name="Kallscheuer N."/>
            <person name="Luecker S."/>
            <person name="Lage O.M."/>
            <person name="Pohl T."/>
            <person name="Merkel B.J."/>
            <person name="Hornburger P."/>
            <person name="Mueller R.-W."/>
            <person name="Bruemmer F."/>
            <person name="Labrenz M."/>
            <person name="Spormann A.M."/>
            <person name="Op Den Camp H."/>
            <person name="Overmann J."/>
            <person name="Amann R."/>
            <person name="Jetten M.S.M."/>
            <person name="Mascher T."/>
            <person name="Medema M.H."/>
            <person name="Devos D.P."/>
            <person name="Kaster A.-K."/>
            <person name="Ovreas L."/>
            <person name="Rohde M."/>
            <person name="Galperin M.Y."/>
            <person name="Jogler C."/>
        </authorList>
    </citation>
    <scope>NUCLEOTIDE SEQUENCE [LARGE SCALE GENOMIC DNA]</scope>
    <source>
        <strain evidence="4 5">V7</strain>
    </source>
</reference>
<dbReference type="PANTHER" id="PTHR43465:SF1">
    <property type="entry name" value="NON-REDUCING END BETA-L-ARABINOFURANOSIDASE"/>
    <property type="match status" value="1"/>
</dbReference>
<dbReference type="InterPro" id="IPR049046">
    <property type="entry name" value="Beta-AFase-like_GH127_middle"/>
</dbReference>
<accession>A0A5C6FNB3</accession>
<dbReference type="EMBL" id="SJPZ01000001">
    <property type="protein sequence ID" value="TWU64612.1"/>
    <property type="molecule type" value="Genomic_DNA"/>
</dbReference>
<protein>
    <submittedName>
        <fullName evidence="4">Non-reducing end beta-L-arabinofuranosidase</fullName>
        <ecNumber evidence="4">3.2.1.185</ecNumber>
    </submittedName>
</protein>
<feature type="domain" description="Non-reducing end beta-L-arabinofuranosidase-like GH127 C-terminal" evidence="3">
    <location>
        <begin position="591"/>
        <end position="705"/>
    </location>
</feature>
<dbReference type="InterPro" id="IPR049174">
    <property type="entry name" value="Beta-AFase-like"/>
</dbReference>
<evidence type="ECO:0000259" key="3">
    <source>
        <dbReference type="Pfam" id="PF20737"/>
    </source>
</evidence>
<dbReference type="GO" id="GO:0102478">
    <property type="term" value="F:beta-L-arabinofuranosidase activity"/>
    <property type="evidence" value="ECO:0007669"/>
    <property type="project" value="UniProtKB-EC"/>
</dbReference>
<keyword evidence="4" id="KW-0378">Hydrolase</keyword>
<dbReference type="PANTHER" id="PTHR43465">
    <property type="entry name" value="DUF1680 DOMAIN PROTEIN (AFU_ORTHOLOGUE AFUA_1G08910)"/>
    <property type="match status" value="1"/>
</dbReference>
<keyword evidence="4" id="KW-0326">Glycosidase</keyword>
<evidence type="ECO:0000313" key="4">
    <source>
        <dbReference type="EMBL" id="TWU64612.1"/>
    </source>
</evidence>
<sequence length="710" mass="79081">MIRFAAALIPLTGFGKFRLGSQLRRLTTGRVFFGIVVALASNQALAQQATPASRGPLVVDTSDSPAARLQPFPLSAVRWTDGFWADRTAQMRTVTLRKLWDLAADPEAGHVLENMRIAAGRSDREYYGTYWQDAWLYKWIESAAAVYAVDKDPWLDQRMDEAIQWIAAAQQDDGYIATQVTTTGRTRFEDPNLHEVYTMGHLLTAACMHYRVTGKQTLLQVATRCADFLCGTLGVSVDPGFAHNPSAVMGLVDLYRVTGQRQYLDCAKLIVDRRGSKPKRGGIFSRPAGMLGSDHIQDRTPLRKSTEVVGHNVFFTYLYAGATDVYMETGDESLWGPLETLWQDLTTKKMCINGGVSPMGKGLSNNNDVVNEAVGAPYVLPNADSYNETCGQVGNLMWNFRMLCAKPDAKYADIMELELYNGFLAGIGLDGESWFYRNSLRRNDPHAVGAGMNDLPQRDTPGRRRICCPTNLLRSFAELQSYWYSVDDSGLWIHHYAGSRLDGRLVDDSPVVLTQKTDYPWDGLVQMELESVATASPFSLHLRIPGWAASAIVRVNGRAIESVIKPGSYLTISRSWTSGDTIELTLPMTPELMLAHPDAESQRNQVAVRRGPLLYCLESTDLPDGVSLSEVLIPESIQLRTQGSEDLPFGTLHLVGQALVRKQADWTGRLYRPLRPSRKETIPIRLIPYFAWSNRGPSAMSVWLPVQWND</sequence>
<dbReference type="AlphaFoldDB" id="A0A5C6FNB3"/>
<organism evidence="4 5">
    <name type="scientific">Crateriforma conspicua</name>
    <dbReference type="NCBI Taxonomy" id="2527996"/>
    <lineage>
        <taxon>Bacteria</taxon>
        <taxon>Pseudomonadati</taxon>
        <taxon>Planctomycetota</taxon>
        <taxon>Planctomycetia</taxon>
        <taxon>Planctomycetales</taxon>
        <taxon>Planctomycetaceae</taxon>
        <taxon>Crateriforma</taxon>
    </lineage>
</organism>
<dbReference type="InterPro" id="IPR049049">
    <property type="entry name" value="Beta-AFase-like_GH127_C"/>
</dbReference>
<dbReference type="Proteomes" id="UP000316476">
    <property type="component" value="Unassembled WGS sequence"/>
</dbReference>
<dbReference type="Pfam" id="PF20737">
    <property type="entry name" value="Glyco_hydro127C"/>
    <property type="match status" value="1"/>
</dbReference>
<feature type="domain" description="Non-reducing end beta-L-arabinofuranosidase-like GH127 middle" evidence="2">
    <location>
        <begin position="491"/>
        <end position="588"/>
    </location>
</feature>
<dbReference type="GO" id="GO:0005975">
    <property type="term" value="P:carbohydrate metabolic process"/>
    <property type="evidence" value="ECO:0007669"/>
    <property type="project" value="InterPro"/>
</dbReference>
<dbReference type="Gene3D" id="1.50.10.20">
    <property type="match status" value="1"/>
</dbReference>
<proteinExistence type="predicted"/>
<evidence type="ECO:0000259" key="1">
    <source>
        <dbReference type="Pfam" id="PF07944"/>
    </source>
</evidence>
<dbReference type="Pfam" id="PF07944">
    <property type="entry name" value="Beta-AFase-like_GH127_cat"/>
    <property type="match status" value="1"/>
</dbReference>
<gene>
    <name evidence="4" type="primary">hypBA1_1</name>
    <name evidence="4" type="ORF">V7x_01560</name>
</gene>